<evidence type="ECO:0000259" key="8">
    <source>
        <dbReference type="Pfam" id="PF23016"/>
    </source>
</evidence>
<dbReference type="PATRIC" id="fig|754477.3.peg.868"/>
<dbReference type="GO" id="GO:0070677">
    <property type="term" value="F:rRNA (cytosine-2'-O-)-methyltransferase activity"/>
    <property type="evidence" value="ECO:0007669"/>
    <property type="project" value="UniProtKB-UniRule"/>
</dbReference>
<evidence type="ECO:0000256" key="5">
    <source>
        <dbReference type="ARBA" id="ARBA00022691"/>
    </source>
</evidence>
<keyword evidence="5 6" id="KW-0949">S-adenosyl-L-methionine</keyword>
<dbReference type="FunFam" id="3.30.950.10:FF:000002">
    <property type="entry name" value="Ribosomal RNA small subunit methyltransferase I"/>
    <property type="match status" value="1"/>
</dbReference>
<evidence type="ECO:0000256" key="4">
    <source>
        <dbReference type="ARBA" id="ARBA00022679"/>
    </source>
</evidence>
<reference evidence="9 10" key="1">
    <citation type="journal article" date="2012" name="J. Bacteriol.">
        <title>Complete genome sequences of Methylophaga sp. strain JAM1 and Methylophaga sp. strain JAM7.</title>
        <authorList>
            <person name="Villeneuve C."/>
            <person name="Martineau C."/>
            <person name="Mauffrey F."/>
            <person name="Villemur R."/>
        </authorList>
    </citation>
    <scope>NUCLEOTIDE SEQUENCE [LARGE SCALE GENOMIC DNA]</scope>
    <source>
        <strain evidence="9 10">JAM7</strain>
    </source>
</reference>
<dbReference type="CDD" id="cd11648">
    <property type="entry name" value="RsmI"/>
    <property type="match status" value="1"/>
</dbReference>
<evidence type="ECO:0000313" key="10">
    <source>
        <dbReference type="Proteomes" id="UP000009145"/>
    </source>
</evidence>
<dbReference type="InterPro" id="IPR018063">
    <property type="entry name" value="SAM_MeTrfase_RsmI_CS"/>
</dbReference>
<comment type="function">
    <text evidence="6">Catalyzes the 2'-O-methylation of the ribose of cytidine 1402 (C1402) in 16S rRNA.</text>
</comment>
<dbReference type="InterPro" id="IPR035996">
    <property type="entry name" value="4pyrrol_Methylase_sf"/>
</dbReference>
<dbReference type="Pfam" id="PF00590">
    <property type="entry name" value="TP_methylase"/>
    <property type="match status" value="1"/>
</dbReference>
<keyword evidence="10" id="KW-1185">Reference proteome</keyword>
<dbReference type="KEGG" id="mec:Q7C_879"/>
<dbReference type="InterPro" id="IPR000878">
    <property type="entry name" value="4pyrrol_Mease"/>
</dbReference>
<keyword evidence="1 6" id="KW-0963">Cytoplasm</keyword>
<dbReference type="NCBIfam" id="TIGR00096">
    <property type="entry name" value="16S rRNA (cytidine(1402)-2'-O)-methyltransferase"/>
    <property type="match status" value="1"/>
</dbReference>
<evidence type="ECO:0000313" key="9">
    <source>
        <dbReference type="EMBL" id="AFJ02048.1"/>
    </source>
</evidence>
<dbReference type="Gene3D" id="3.40.1010.10">
    <property type="entry name" value="Cobalt-precorrin-4 Transmethylase, Domain 1"/>
    <property type="match status" value="1"/>
</dbReference>
<name>I1YGK5_METFJ</name>
<sequence length="282" mass="30831">MTDPTPGILYIVATPIGNLADISFRAVETLNQVNLIAAEDTRHSKYLLTHYQIATPTISLHEHNEQQRSDVLLQKLQAGESIALISDAGTPLINDPGYRLVTRVIEAGIQVVPIPGCSALIAALSAAGLASNRFAFEGFLPPKVFARQHTLQQFIHETRTLIFYESPKRIAATLQDCQQIFGPDRQATLARELTKIHETIKTAPLAVLTEWVTNDLNQQKGEIVLLIAGAPAAITADEQAMQQLLTLLLPEMSVKKAAAITAQWLSVSKNAAYQLALKLQQK</sequence>
<dbReference type="SUPFAM" id="SSF53790">
    <property type="entry name" value="Tetrapyrrole methylase"/>
    <property type="match status" value="1"/>
</dbReference>
<dbReference type="PANTHER" id="PTHR46111">
    <property type="entry name" value="RIBOSOMAL RNA SMALL SUBUNIT METHYLTRANSFERASE I"/>
    <property type="match status" value="1"/>
</dbReference>
<protein>
    <recommendedName>
        <fullName evidence="6">Ribosomal RNA small subunit methyltransferase I</fullName>
        <ecNumber evidence="6">2.1.1.198</ecNumber>
    </recommendedName>
    <alternativeName>
        <fullName evidence="6">16S rRNA 2'-O-ribose C1402 methyltransferase</fullName>
    </alternativeName>
    <alternativeName>
        <fullName evidence="6">rRNA (cytidine-2'-O-)-methyltransferase RsmI</fullName>
    </alternativeName>
</protein>
<dbReference type="HAMAP" id="MF_01877">
    <property type="entry name" value="16SrRNA_methyltr_I"/>
    <property type="match status" value="1"/>
</dbReference>
<gene>
    <name evidence="6" type="primary">rsmI</name>
    <name evidence="9" type="ordered locus">Q7C_879</name>
</gene>
<dbReference type="InterPro" id="IPR014776">
    <property type="entry name" value="4pyrrole_Mease_sub2"/>
</dbReference>
<dbReference type="PANTHER" id="PTHR46111:SF1">
    <property type="entry name" value="RIBOSOMAL RNA SMALL SUBUNIT METHYLTRANSFERASE I"/>
    <property type="match status" value="1"/>
</dbReference>
<evidence type="ECO:0000256" key="6">
    <source>
        <dbReference type="HAMAP-Rule" id="MF_01877"/>
    </source>
</evidence>
<dbReference type="EMBL" id="CP003380">
    <property type="protein sequence ID" value="AFJ02048.1"/>
    <property type="molecule type" value="Genomic_DNA"/>
</dbReference>
<dbReference type="RefSeq" id="WP_014703469.1">
    <property type="nucleotide sequence ID" value="NC_017856.1"/>
</dbReference>
<evidence type="ECO:0000256" key="2">
    <source>
        <dbReference type="ARBA" id="ARBA00022552"/>
    </source>
</evidence>
<comment type="similarity">
    <text evidence="6">Belongs to the methyltransferase superfamily. RsmI family.</text>
</comment>
<comment type="subcellular location">
    <subcellularLocation>
        <location evidence="6">Cytoplasm</location>
    </subcellularLocation>
</comment>
<keyword evidence="3 6" id="KW-0489">Methyltransferase</keyword>
<dbReference type="Pfam" id="PF23016">
    <property type="entry name" value="RsmI_C"/>
    <property type="match status" value="1"/>
</dbReference>
<keyword evidence="2 6" id="KW-0698">rRNA processing</keyword>
<dbReference type="FunFam" id="3.40.1010.10:FF:000002">
    <property type="entry name" value="Ribosomal RNA small subunit methyltransferase I"/>
    <property type="match status" value="1"/>
</dbReference>
<dbReference type="InterPro" id="IPR053910">
    <property type="entry name" value="RsmI_HTH"/>
</dbReference>
<feature type="domain" description="RsmI HTH" evidence="8">
    <location>
        <begin position="236"/>
        <end position="280"/>
    </location>
</feature>
<dbReference type="InterPro" id="IPR014777">
    <property type="entry name" value="4pyrrole_Mease_sub1"/>
</dbReference>
<dbReference type="eggNOG" id="COG0313">
    <property type="taxonomic scope" value="Bacteria"/>
</dbReference>
<feature type="domain" description="Tetrapyrrole methylase" evidence="7">
    <location>
        <begin position="9"/>
        <end position="206"/>
    </location>
</feature>
<evidence type="ECO:0000256" key="1">
    <source>
        <dbReference type="ARBA" id="ARBA00022490"/>
    </source>
</evidence>
<dbReference type="Gene3D" id="3.30.950.10">
    <property type="entry name" value="Methyltransferase, Cobalt-precorrin-4 Transmethylase, Domain 2"/>
    <property type="match status" value="1"/>
</dbReference>
<dbReference type="AlphaFoldDB" id="I1YGK5"/>
<evidence type="ECO:0000259" key="7">
    <source>
        <dbReference type="Pfam" id="PF00590"/>
    </source>
</evidence>
<evidence type="ECO:0000256" key="3">
    <source>
        <dbReference type="ARBA" id="ARBA00022603"/>
    </source>
</evidence>
<proteinExistence type="inferred from homology"/>
<dbReference type="PROSITE" id="PS01296">
    <property type="entry name" value="RSMI"/>
    <property type="match status" value="1"/>
</dbReference>
<organism evidence="9 10">
    <name type="scientific">Methylophaga frappieri (strain ATCC BAA-2434 / DSM 25690 / JAM7)</name>
    <dbReference type="NCBI Taxonomy" id="754477"/>
    <lineage>
        <taxon>Bacteria</taxon>
        <taxon>Pseudomonadati</taxon>
        <taxon>Pseudomonadota</taxon>
        <taxon>Gammaproteobacteria</taxon>
        <taxon>Thiotrichales</taxon>
        <taxon>Piscirickettsiaceae</taxon>
        <taxon>Methylophaga</taxon>
    </lineage>
</organism>
<dbReference type="GO" id="GO:0005737">
    <property type="term" value="C:cytoplasm"/>
    <property type="evidence" value="ECO:0007669"/>
    <property type="project" value="UniProtKB-SubCell"/>
</dbReference>
<dbReference type="InterPro" id="IPR008189">
    <property type="entry name" value="rRNA_ssu_MeTfrase_I"/>
</dbReference>
<dbReference type="HOGENOM" id="CLU_044779_4_0_6"/>
<dbReference type="EC" id="2.1.1.198" evidence="6"/>
<dbReference type="Proteomes" id="UP000009145">
    <property type="component" value="Chromosome"/>
</dbReference>
<keyword evidence="4 6" id="KW-0808">Transferase</keyword>
<dbReference type="PIRSF" id="PIRSF005917">
    <property type="entry name" value="MTase_YraL"/>
    <property type="match status" value="1"/>
</dbReference>
<accession>I1YGK5</accession>
<dbReference type="STRING" id="754477.Q7C_879"/>
<comment type="catalytic activity">
    <reaction evidence="6">
        <text>cytidine(1402) in 16S rRNA + S-adenosyl-L-methionine = 2'-O-methylcytidine(1402) in 16S rRNA + S-adenosyl-L-homocysteine + H(+)</text>
        <dbReference type="Rhea" id="RHEA:42924"/>
        <dbReference type="Rhea" id="RHEA-COMP:10285"/>
        <dbReference type="Rhea" id="RHEA-COMP:10286"/>
        <dbReference type="ChEBI" id="CHEBI:15378"/>
        <dbReference type="ChEBI" id="CHEBI:57856"/>
        <dbReference type="ChEBI" id="CHEBI:59789"/>
        <dbReference type="ChEBI" id="CHEBI:74495"/>
        <dbReference type="ChEBI" id="CHEBI:82748"/>
        <dbReference type="EC" id="2.1.1.198"/>
    </reaction>
</comment>